<accession>A0ABQ3BUV4</accession>
<dbReference type="Proteomes" id="UP000615593">
    <property type="component" value="Unassembled WGS sequence"/>
</dbReference>
<dbReference type="PANTHER" id="PTHR12147:SF26">
    <property type="entry name" value="PEPTIDASE M28 DOMAIN-CONTAINING PROTEIN"/>
    <property type="match status" value="1"/>
</dbReference>
<organism evidence="2 3">
    <name type="scientific">Mesonia mobilis</name>
    <dbReference type="NCBI Taxonomy" id="369791"/>
    <lineage>
        <taxon>Bacteria</taxon>
        <taxon>Pseudomonadati</taxon>
        <taxon>Bacteroidota</taxon>
        <taxon>Flavobacteriia</taxon>
        <taxon>Flavobacteriales</taxon>
        <taxon>Flavobacteriaceae</taxon>
        <taxon>Mesonia</taxon>
    </lineage>
</organism>
<reference evidence="3" key="1">
    <citation type="journal article" date="2019" name="Int. J. Syst. Evol. Microbiol.">
        <title>The Global Catalogue of Microorganisms (GCM) 10K type strain sequencing project: providing services to taxonomists for standard genome sequencing and annotation.</title>
        <authorList>
            <consortium name="The Broad Institute Genomics Platform"/>
            <consortium name="The Broad Institute Genome Sequencing Center for Infectious Disease"/>
            <person name="Wu L."/>
            <person name="Ma J."/>
        </authorList>
    </citation>
    <scope>NUCLEOTIDE SEQUENCE [LARGE SCALE GENOMIC DNA]</scope>
    <source>
        <strain evidence="3">KCTC 12708</strain>
    </source>
</reference>
<protein>
    <submittedName>
        <fullName evidence="2">Peptidase M28</fullName>
    </submittedName>
</protein>
<sequence length="336" mass="38453">MIKKILVMAVFSMALACKIQKNKPISEANVEEYASTITAAELKDHLYTFASDEFQGRDTGKPGQKKAANYLKDNYMKMEIASPLGGEDYFQDIPSSFFNNKYNDSENVVAFIKGSEFPEEIVVISAHYDHVGMDAEGNIYNGADDDGSGTVSILEIAEAFKEAQDDGYQPRRSILFLHVTGEEKGLLGSDYYTKNPIFPLENTVTDLNTDMIGRIDPKHEDNPNYIYLIGSDKLSTQLHELSEEVNNKYTQFDLDYTYNDENDPNRFYYRSDHYNFAKHNIPVIFYFNGTHADYHQPTDTPDKIEYDLMARRAQLIFYTAWEVANRDERLVVDKAQ</sequence>
<proteinExistence type="predicted"/>
<gene>
    <name evidence="2" type="ORF">GCM10008088_19830</name>
</gene>
<dbReference type="RefSeq" id="WP_084626381.1">
    <property type="nucleotide sequence ID" value="NZ_JBHLTI010000041.1"/>
</dbReference>
<dbReference type="SUPFAM" id="SSF53187">
    <property type="entry name" value="Zn-dependent exopeptidases"/>
    <property type="match status" value="1"/>
</dbReference>
<evidence type="ECO:0000313" key="2">
    <source>
        <dbReference type="EMBL" id="GGZ58299.1"/>
    </source>
</evidence>
<dbReference type="CDD" id="cd05660">
    <property type="entry name" value="M28_like_PA"/>
    <property type="match status" value="1"/>
</dbReference>
<keyword evidence="3" id="KW-1185">Reference proteome</keyword>
<dbReference type="EMBL" id="BMWY01000005">
    <property type="protein sequence ID" value="GGZ58299.1"/>
    <property type="molecule type" value="Genomic_DNA"/>
</dbReference>
<evidence type="ECO:0000313" key="3">
    <source>
        <dbReference type="Proteomes" id="UP000615593"/>
    </source>
</evidence>
<name>A0ABQ3BUV4_9FLAO</name>
<dbReference type="PROSITE" id="PS00018">
    <property type="entry name" value="EF_HAND_1"/>
    <property type="match status" value="1"/>
</dbReference>
<dbReference type="PROSITE" id="PS51257">
    <property type="entry name" value="PROKAR_LIPOPROTEIN"/>
    <property type="match status" value="1"/>
</dbReference>
<dbReference type="PANTHER" id="PTHR12147">
    <property type="entry name" value="METALLOPEPTIDASE M28 FAMILY MEMBER"/>
    <property type="match status" value="1"/>
</dbReference>
<comment type="caution">
    <text evidence="2">The sequence shown here is derived from an EMBL/GenBank/DDBJ whole genome shotgun (WGS) entry which is preliminary data.</text>
</comment>
<dbReference type="InterPro" id="IPR045175">
    <property type="entry name" value="M28_fam"/>
</dbReference>
<dbReference type="Gene3D" id="3.40.630.10">
    <property type="entry name" value="Zn peptidases"/>
    <property type="match status" value="1"/>
</dbReference>
<dbReference type="InterPro" id="IPR007484">
    <property type="entry name" value="Peptidase_M28"/>
</dbReference>
<dbReference type="InterPro" id="IPR018247">
    <property type="entry name" value="EF_Hand_1_Ca_BS"/>
</dbReference>
<evidence type="ECO:0000259" key="1">
    <source>
        <dbReference type="Pfam" id="PF04389"/>
    </source>
</evidence>
<dbReference type="Pfam" id="PF04389">
    <property type="entry name" value="Peptidase_M28"/>
    <property type="match status" value="1"/>
</dbReference>
<feature type="domain" description="Peptidase M28" evidence="1">
    <location>
        <begin position="107"/>
        <end position="318"/>
    </location>
</feature>